<dbReference type="KEGG" id="salo:EF888_00430"/>
<keyword evidence="1" id="KW-1133">Transmembrane helix</keyword>
<comment type="caution">
    <text evidence="3">The sequence shown here is derived from an EMBL/GenBank/DDBJ whole genome shotgun (WGS) entry which is preliminary data.</text>
</comment>
<dbReference type="GO" id="GO:0006109">
    <property type="term" value="P:regulation of carbohydrate metabolic process"/>
    <property type="evidence" value="ECO:0007669"/>
    <property type="project" value="InterPro"/>
</dbReference>
<name>A0A316GP11_9RHOB</name>
<protein>
    <submittedName>
        <fullName evidence="3">Hpr(Ser) kinase/phosphatase</fullName>
    </submittedName>
</protein>
<dbReference type="Pfam" id="PF07475">
    <property type="entry name" value="Hpr_kinase_C"/>
    <property type="match status" value="1"/>
</dbReference>
<dbReference type="EMBL" id="QGGV01000004">
    <property type="protein sequence ID" value="PWK56677.1"/>
    <property type="molecule type" value="Genomic_DNA"/>
</dbReference>
<evidence type="ECO:0000313" key="3">
    <source>
        <dbReference type="EMBL" id="PWK56677.1"/>
    </source>
</evidence>
<feature type="domain" description="HPr kinase/phosphorylase C-terminal" evidence="2">
    <location>
        <begin position="10"/>
        <end position="85"/>
    </location>
</feature>
<evidence type="ECO:0000313" key="4">
    <source>
        <dbReference type="Proteomes" id="UP000245390"/>
    </source>
</evidence>
<feature type="transmembrane region" description="Helical" evidence="1">
    <location>
        <begin position="6"/>
        <end position="24"/>
    </location>
</feature>
<dbReference type="RefSeq" id="WP_109759345.1">
    <property type="nucleotide sequence ID" value="NZ_CP034588.1"/>
</dbReference>
<keyword evidence="1" id="KW-0812">Transmembrane</keyword>
<proteinExistence type="predicted"/>
<dbReference type="Gene3D" id="3.40.50.300">
    <property type="entry name" value="P-loop containing nucleotide triphosphate hydrolases"/>
    <property type="match status" value="1"/>
</dbReference>
<dbReference type="Proteomes" id="UP000245390">
    <property type="component" value="Unassembled WGS sequence"/>
</dbReference>
<gene>
    <name evidence="3" type="ORF">C8D95_104351</name>
</gene>
<evidence type="ECO:0000259" key="2">
    <source>
        <dbReference type="Pfam" id="PF07475"/>
    </source>
</evidence>
<reference evidence="3 4" key="1">
    <citation type="submission" date="2018-05" db="EMBL/GenBank/DDBJ databases">
        <title>Genomic Encyclopedia of Type Strains, Phase IV (KMG-IV): sequencing the most valuable type-strain genomes for metagenomic binning, comparative biology and taxonomic classification.</title>
        <authorList>
            <person name="Goeker M."/>
        </authorList>
    </citation>
    <scope>NUCLEOTIDE SEQUENCE [LARGE SCALE GENOMIC DNA]</scope>
    <source>
        <strain evidence="3 4">DSM 103371</strain>
    </source>
</reference>
<sequence length="144" mass="14750">MSAPSGPVILHATAVAFGTAGLLIRGMAGSGKSTLALQLLGLGATLVADDRVIATPTEGSLTLASPDATTGMIEARGLGLLRVPTCRAVARAVVDLDTVEEERLPPLHETVIAGVRLPLIHMVESAAFPSMLRLLLLGGLVHDS</sequence>
<dbReference type="OrthoDB" id="8326226at2"/>
<dbReference type="GO" id="GO:0005524">
    <property type="term" value="F:ATP binding"/>
    <property type="evidence" value="ECO:0007669"/>
    <property type="project" value="InterPro"/>
</dbReference>
<dbReference type="InterPro" id="IPR011104">
    <property type="entry name" value="Hpr_kin/Pase_C"/>
</dbReference>
<dbReference type="InterPro" id="IPR027417">
    <property type="entry name" value="P-loop_NTPase"/>
</dbReference>
<accession>A0A316GP11</accession>
<dbReference type="SUPFAM" id="SSF53795">
    <property type="entry name" value="PEP carboxykinase-like"/>
    <property type="match status" value="1"/>
</dbReference>
<organism evidence="3 4">
    <name type="scientific">Silicimonas algicola</name>
    <dbReference type="NCBI Taxonomy" id="1826607"/>
    <lineage>
        <taxon>Bacteria</taxon>
        <taxon>Pseudomonadati</taxon>
        <taxon>Pseudomonadota</taxon>
        <taxon>Alphaproteobacteria</taxon>
        <taxon>Rhodobacterales</taxon>
        <taxon>Paracoccaceae</taxon>
    </lineage>
</organism>
<dbReference type="AlphaFoldDB" id="A0A316GP11"/>
<keyword evidence="3" id="KW-0808">Transferase</keyword>
<dbReference type="GO" id="GO:0000155">
    <property type="term" value="F:phosphorelay sensor kinase activity"/>
    <property type="evidence" value="ECO:0007669"/>
    <property type="project" value="InterPro"/>
</dbReference>
<keyword evidence="4" id="KW-1185">Reference proteome</keyword>
<keyword evidence="3" id="KW-0418">Kinase</keyword>
<evidence type="ECO:0000256" key="1">
    <source>
        <dbReference type="SAM" id="Phobius"/>
    </source>
</evidence>
<keyword evidence="1" id="KW-0472">Membrane</keyword>